<dbReference type="SUPFAM" id="SSF51182">
    <property type="entry name" value="RmlC-like cupins"/>
    <property type="match status" value="1"/>
</dbReference>
<dbReference type="PANTHER" id="PTHR40112:SF1">
    <property type="entry name" value="H2HPP ISOMERASE"/>
    <property type="match status" value="1"/>
</dbReference>
<sequence>MTFVSFGPPPKNRPGFAVVAGRHNGLRDLMVIVARLLPGDVGPLHVHDGDEVLRVVKGEVQVRVGEETRRLEKDDVAVVGPGVPHGFRVVEESVVETVTAYGIGHYYRVDGELVEVFRRDMPWGHPPPEGTDWTSDQQLQEIVERMRRPL</sequence>
<reference evidence="2 3" key="1">
    <citation type="submission" date="2024-10" db="EMBL/GenBank/DDBJ databases">
        <title>The Natural Products Discovery Center: Release of the First 8490 Sequenced Strains for Exploring Actinobacteria Biosynthetic Diversity.</title>
        <authorList>
            <person name="Kalkreuter E."/>
            <person name="Kautsar S.A."/>
            <person name="Yang D."/>
            <person name="Bader C.D."/>
            <person name="Teijaro C.N."/>
            <person name="Fluegel L."/>
            <person name="Davis C.M."/>
            <person name="Simpson J.R."/>
            <person name="Lauterbach L."/>
            <person name="Steele A.D."/>
            <person name="Gui C."/>
            <person name="Meng S."/>
            <person name="Li G."/>
            <person name="Viehrig K."/>
            <person name="Ye F."/>
            <person name="Su P."/>
            <person name="Kiefer A.F."/>
            <person name="Nichols A."/>
            <person name="Cepeda A.J."/>
            <person name="Yan W."/>
            <person name="Fan B."/>
            <person name="Jiang Y."/>
            <person name="Adhikari A."/>
            <person name="Zheng C.-J."/>
            <person name="Schuster L."/>
            <person name="Cowan T.M."/>
            <person name="Smanski M.J."/>
            <person name="Chevrette M.G."/>
            <person name="De Carvalho L.P.S."/>
            <person name="Shen B."/>
        </authorList>
    </citation>
    <scope>NUCLEOTIDE SEQUENCE [LARGE SCALE GENOMIC DNA]</scope>
    <source>
        <strain evidence="2 3">NPDC049639</strain>
    </source>
</reference>
<name>A0ABW8AKS9_9ACTN</name>
<protein>
    <submittedName>
        <fullName evidence="2">Cupin domain-containing protein</fullName>
    </submittedName>
</protein>
<accession>A0ABW8AKS9</accession>
<dbReference type="PANTHER" id="PTHR40112">
    <property type="entry name" value="H2HPP ISOMERASE"/>
    <property type="match status" value="1"/>
</dbReference>
<organism evidence="2 3">
    <name type="scientific">Spongisporangium articulatum</name>
    <dbReference type="NCBI Taxonomy" id="3362603"/>
    <lineage>
        <taxon>Bacteria</taxon>
        <taxon>Bacillati</taxon>
        <taxon>Actinomycetota</taxon>
        <taxon>Actinomycetes</taxon>
        <taxon>Kineosporiales</taxon>
        <taxon>Kineosporiaceae</taxon>
        <taxon>Spongisporangium</taxon>
    </lineage>
</organism>
<dbReference type="InterPro" id="IPR013096">
    <property type="entry name" value="Cupin_2"/>
</dbReference>
<evidence type="ECO:0000259" key="1">
    <source>
        <dbReference type="Pfam" id="PF07883"/>
    </source>
</evidence>
<dbReference type="InterPro" id="IPR011051">
    <property type="entry name" value="RmlC_Cupin_sf"/>
</dbReference>
<dbReference type="RefSeq" id="WP_398275487.1">
    <property type="nucleotide sequence ID" value="NZ_JBITLV010000001.1"/>
</dbReference>
<feature type="domain" description="Cupin type-2" evidence="1">
    <location>
        <begin position="34"/>
        <end position="98"/>
    </location>
</feature>
<dbReference type="Proteomes" id="UP001612915">
    <property type="component" value="Unassembled WGS sequence"/>
</dbReference>
<dbReference type="Gene3D" id="2.60.120.10">
    <property type="entry name" value="Jelly Rolls"/>
    <property type="match status" value="1"/>
</dbReference>
<comment type="caution">
    <text evidence="2">The sequence shown here is derived from an EMBL/GenBank/DDBJ whole genome shotgun (WGS) entry which is preliminary data.</text>
</comment>
<dbReference type="InterPro" id="IPR052535">
    <property type="entry name" value="Bacilysin_H2HPP_isomerase"/>
</dbReference>
<dbReference type="Pfam" id="PF07883">
    <property type="entry name" value="Cupin_2"/>
    <property type="match status" value="1"/>
</dbReference>
<evidence type="ECO:0000313" key="2">
    <source>
        <dbReference type="EMBL" id="MFI7586221.1"/>
    </source>
</evidence>
<evidence type="ECO:0000313" key="3">
    <source>
        <dbReference type="Proteomes" id="UP001612915"/>
    </source>
</evidence>
<gene>
    <name evidence="2" type="ORF">ACIB24_04015</name>
</gene>
<keyword evidence="3" id="KW-1185">Reference proteome</keyword>
<proteinExistence type="predicted"/>
<dbReference type="InterPro" id="IPR014710">
    <property type="entry name" value="RmlC-like_jellyroll"/>
</dbReference>
<dbReference type="EMBL" id="JBITLV010000001">
    <property type="protein sequence ID" value="MFI7586221.1"/>
    <property type="molecule type" value="Genomic_DNA"/>
</dbReference>